<dbReference type="InterPro" id="IPR036397">
    <property type="entry name" value="RNaseH_sf"/>
</dbReference>
<accession>A0A8X6RDT0</accession>
<evidence type="ECO:0008006" key="3">
    <source>
        <dbReference type="Google" id="ProtNLM"/>
    </source>
</evidence>
<reference evidence="1" key="1">
    <citation type="submission" date="2020-08" db="EMBL/GenBank/DDBJ databases">
        <title>Multicomponent nature underlies the extraordinary mechanical properties of spider dragline silk.</title>
        <authorList>
            <person name="Kono N."/>
            <person name="Nakamura H."/>
            <person name="Mori M."/>
            <person name="Yoshida Y."/>
            <person name="Ohtoshi R."/>
            <person name="Malay A.D."/>
            <person name="Moran D.A.P."/>
            <person name="Tomita M."/>
            <person name="Numata K."/>
            <person name="Arakawa K."/>
        </authorList>
    </citation>
    <scope>NUCLEOTIDE SEQUENCE</scope>
</reference>
<dbReference type="GO" id="GO:0003676">
    <property type="term" value="F:nucleic acid binding"/>
    <property type="evidence" value="ECO:0007669"/>
    <property type="project" value="InterPro"/>
</dbReference>
<dbReference type="EMBL" id="BMAU01021104">
    <property type="protein sequence ID" value="GFX90724.1"/>
    <property type="molecule type" value="Genomic_DNA"/>
</dbReference>
<keyword evidence="2" id="KW-1185">Reference proteome</keyword>
<name>A0A8X6RDT0_TRICX</name>
<comment type="caution">
    <text evidence="1">The sequence shown here is derived from an EMBL/GenBank/DDBJ whole genome shotgun (WGS) entry which is preliminary data.</text>
</comment>
<protein>
    <recommendedName>
        <fullName evidence="3">Tc1-like transposase DDE domain-containing protein</fullName>
    </recommendedName>
</protein>
<dbReference type="Gene3D" id="3.30.420.10">
    <property type="entry name" value="Ribonuclease H-like superfamily/Ribonuclease H"/>
    <property type="match status" value="1"/>
</dbReference>
<evidence type="ECO:0000313" key="1">
    <source>
        <dbReference type="EMBL" id="GFX90724.1"/>
    </source>
</evidence>
<proteinExistence type="predicted"/>
<organism evidence="1 2">
    <name type="scientific">Trichonephila clavipes</name>
    <name type="common">Golden silk orbweaver</name>
    <name type="synonym">Nephila clavipes</name>
    <dbReference type="NCBI Taxonomy" id="2585209"/>
    <lineage>
        <taxon>Eukaryota</taxon>
        <taxon>Metazoa</taxon>
        <taxon>Ecdysozoa</taxon>
        <taxon>Arthropoda</taxon>
        <taxon>Chelicerata</taxon>
        <taxon>Arachnida</taxon>
        <taxon>Araneae</taxon>
        <taxon>Araneomorphae</taxon>
        <taxon>Entelegynae</taxon>
        <taxon>Araneoidea</taxon>
        <taxon>Nephilidae</taxon>
        <taxon>Trichonephila</taxon>
    </lineage>
</organism>
<gene>
    <name evidence="1" type="primary">NCL1_41373</name>
    <name evidence="1" type="ORF">TNCV_3730451</name>
</gene>
<dbReference type="AlphaFoldDB" id="A0A8X6RDT0"/>
<sequence length="194" mass="22514">MLDWRQIWGSDRSRKRSNIAGSFLVRGTTPKGGVDGWASRTAHETGYVIPNVLQPGALVWVEKTQRPLVKVLPVPGWRPMKQLAVRMHFIRFGSLLDDWLRKRFQDDGTVSRRYSTCRLRVTKPNEDRYLALTAKKSRRNTAFDLSRQLSPTMGITRMEWPEYSPDLNPIEQGWADFSRVRATSNFFKMLRSTQ</sequence>
<evidence type="ECO:0000313" key="2">
    <source>
        <dbReference type="Proteomes" id="UP000887159"/>
    </source>
</evidence>
<dbReference type="Proteomes" id="UP000887159">
    <property type="component" value="Unassembled WGS sequence"/>
</dbReference>